<reference evidence="1" key="1">
    <citation type="submission" date="2019-08" db="EMBL/GenBank/DDBJ databases">
        <authorList>
            <person name="Kucharzyk K."/>
            <person name="Murdoch R.W."/>
            <person name="Higgins S."/>
            <person name="Loffler F."/>
        </authorList>
    </citation>
    <scope>NUCLEOTIDE SEQUENCE</scope>
</reference>
<organism evidence="1">
    <name type="scientific">bioreactor metagenome</name>
    <dbReference type="NCBI Taxonomy" id="1076179"/>
    <lineage>
        <taxon>unclassified sequences</taxon>
        <taxon>metagenomes</taxon>
        <taxon>ecological metagenomes</taxon>
    </lineage>
</organism>
<name>A0A645HH58_9ZZZZ</name>
<dbReference type="AlphaFoldDB" id="A0A645HH58"/>
<evidence type="ECO:0000313" key="1">
    <source>
        <dbReference type="EMBL" id="MPN38375.1"/>
    </source>
</evidence>
<gene>
    <name evidence="1" type="ORF">SDC9_185899</name>
</gene>
<accession>A0A645HH58</accession>
<dbReference type="EMBL" id="VSSQ01093560">
    <property type="protein sequence ID" value="MPN38375.1"/>
    <property type="molecule type" value="Genomic_DNA"/>
</dbReference>
<comment type="caution">
    <text evidence="1">The sequence shown here is derived from an EMBL/GenBank/DDBJ whole genome shotgun (WGS) entry which is preliminary data.</text>
</comment>
<proteinExistence type="predicted"/>
<protein>
    <submittedName>
        <fullName evidence="1">Uncharacterized protein</fullName>
    </submittedName>
</protein>
<sequence length="60" mass="6863">MPVIIHAQRIHKKNFKVLLQHIRGELFKQFAIIGKIAFVVFAEQRSGRLKIVLPVSGEVL</sequence>